<organism evidence="3 4">
    <name type="scientific">Nocardioides bigeumensis</name>
    <dbReference type="NCBI Taxonomy" id="433657"/>
    <lineage>
        <taxon>Bacteria</taxon>
        <taxon>Bacillati</taxon>
        <taxon>Actinomycetota</taxon>
        <taxon>Actinomycetes</taxon>
        <taxon>Propionibacteriales</taxon>
        <taxon>Nocardioidaceae</taxon>
        <taxon>Nocardioides</taxon>
    </lineage>
</organism>
<name>A0ABN2YCW4_9ACTN</name>
<accession>A0ABN2YCW4</accession>
<proteinExistence type="predicted"/>
<dbReference type="InterPro" id="IPR036779">
    <property type="entry name" value="LysM_dom_sf"/>
</dbReference>
<dbReference type="CDD" id="cd00118">
    <property type="entry name" value="LysM"/>
    <property type="match status" value="1"/>
</dbReference>
<dbReference type="Gene3D" id="3.10.350.10">
    <property type="entry name" value="LysM domain"/>
    <property type="match status" value="1"/>
</dbReference>
<protein>
    <recommendedName>
        <fullName evidence="2">LysM domain-containing protein</fullName>
    </recommendedName>
</protein>
<dbReference type="InterPro" id="IPR018392">
    <property type="entry name" value="LysM"/>
</dbReference>
<evidence type="ECO:0000259" key="2">
    <source>
        <dbReference type="PROSITE" id="PS51782"/>
    </source>
</evidence>
<dbReference type="EMBL" id="BAAAQQ010000011">
    <property type="protein sequence ID" value="GAA2125531.1"/>
    <property type="molecule type" value="Genomic_DNA"/>
</dbReference>
<dbReference type="PROSITE" id="PS51257">
    <property type="entry name" value="PROKAR_LIPOPROTEIN"/>
    <property type="match status" value="1"/>
</dbReference>
<feature type="region of interest" description="Disordered" evidence="1">
    <location>
        <begin position="102"/>
        <end position="121"/>
    </location>
</feature>
<reference evidence="3 4" key="1">
    <citation type="journal article" date="2019" name="Int. J. Syst. Evol. Microbiol.">
        <title>The Global Catalogue of Microorganisms (GCM) 10K type strain sequencing project: providing services to taxonomists for standard genome sequencing and annotation.</title>
        <authorList>
            <consortium name="The Broad Institute Genomics Platform"/>
            <consortium name="The Broad Institute Genome Sequencing Center for Infectious Disease"/>
            <person name="Wu L."/>
            <person name="Ma J."/>
        </authorList>
    </citation>
    <scope>NUCLEOTIDE SEQUENCE [LARGE SCALE GENOMIC DNA]</scope>
    <source>
        <strain evidence="3 4">JCM 16021</strain>
    </source>
</reference>
<comment type="caution">
    <text evidence="3">The sequence shown here is derived from an EMBL/GenBank/DDBJ whole genome shotgun (WGS) entry which is preliminary data.</text>
</comment>
<dbReference type="Pfam" id="PF01476">
    <property type="entry name" value="LysM"/>
    <property type="match status" value="1"/>
</dbReference>
<sequence length="195" mass="19999">MLAWLRPDRAVAARPGSLEEALAQGGALTAAACVVWLWCVTTLAVGEAVELRSPAAAPRSLVSRLVLLACGVALSGAVAVPAQAAEPPRPTRHAAADALHGLALPDRPTGGGSRLAPTRRTRPAIESTADAGTLVVVQAGDTLWSLARGLLPNGAGDAAIDALWRRIHAANLEVVGPDPDRIRPGQRLVVPGVAR</sequence>
<feature type="domain" description="LysM" evidence="2">
    <location>
        <begin position="133"/>
        <end position="190"/>
    </location>
</feature>
<evidence type="ECO:0000313" key="3">
    <source>
        <dbReference type="EMBL" id="GAA2125531.1"/>
    </source>
</evidence>
<dbReference type="PROSITE" id="PS51782">
    <property type="entry name" value="LYSM"/>
    <property type="match status" value="1"/>
</dbReference>
<keyword evidence="4" id="KW-1185">Reference proteome</keyword>
<dbReference type="Proteomes" id="UP001500575">
    <property type="component" value="Unassembled WGS sequence"/>
</dbReference>
<evidence type="ECO:0000313" key="4">
    <source>
        <dbReference type="Proteomes" id="UP001500575"/>
    </source>
</evidence>
<gene>
    <name evidence="3" type="ORF">GCM10009843_23330</name>
</gene>
<evidence type="ECO:0000256" key="1">
    <source>
        <dbReference type="SAM" id="MobiDB-lite"/>
    </source>
</evidence>